<feature type="region of interest" description="Disordered" evidence="1">
    <location>
        <begin position="20"/>
        <end position="118"/>
    </location>
</feature>
<dbReference type="AlphaFoldDB" id="A0A6L2NEX0"/>
<feature type="non-terminal residue" evidence="2">
    <location>
        <position position="1"/>
    </location>
</feature>
<accession>A0A6L2NEX0</accession>
<dbReference type="EMBL" id="BKCJ010008801">
    <property type="protein sequence ID" value="GEU84017.1"/>
    <property type="molecule type" value="Genomic_DNA"/>
</dbReference>
<feature type="compositionally biased region" description="Low complexity" evidence="1">
    <location>
        <begin position="187"/>
        <end position="199"/>
    </location>
</feature>
<organism evidence="2">
    <name type="scientific">Tanacetum cinerariifolium</name>
    <name type="common">Dalmatian daisy</name>
    <name type="synonym">Chrysanthemum cinerariifolium</name>
    <dbReference type="NCBI Taxonomy" id="118510"/>
    <lineage>
        <taxon>Eukaryota</taxon>
        <taxon>Viridiplantae</taxon>
        <taxon>Streptophyta</taxon>
        <taxon>Embryophyta</taxon>
        <taxon>Tracheophyta</taxon>
        <taxon>Spermatophyta</taxon>
        <taxon>Magnoliopsida</taxon>
        <taxon>eudicotyledons</taxon>
        <taxon>Gunneridae</taxon>
        <taxon>Pentapetalae</taxon>
        <taxon>asterids</taxon>
        <taxon>campanulids</taxon>
        <taxon>Asterales</taxon>
        <taxon>Asteraceae</taxon>
        <taxon>Asteroideae</taxon>
        <taxon>Anthemideae</taxon>
        <taxon>Anthemidinae</taxon>
        <taxon>Tanacetum</taxon>
    </lineage>
</organism>
<feature type="region of interest" description="Disordered" evidence="1">
    <location>
        <begin position="187"/>
        <end position="214"/>
    </location>
</feature>
<evidence type="ECO:0000313" key="2">
    <source>
        <dbReference type="EMBL" id="GEU84017.1"/>
    </source>
</evidence>
<feature type="compositionally biased region" description="Basic and acidic residues" evidence="1">
    <location>
        <begin position="91"/>
        <end position="109"/>
    </location>
</feature>
<gene>
    <name evidence="2" type="ORF">Tci_055995</name>
</gene>
<reference evidence="2" key="1">
    <citation type="journal article" date="2019" name="Sci. Rep.">
        <title>Draft genome of Tanacetum cinerariifolium, the natural source of mosquito coil.</title>
        <authorList>
            <person name="Yamashiro T."/>
            <person name="Shiraishi A."/>
            <person name="Satake H."/>
            <person name="Nakayama K."/>
        </authorList>
    </citation>
    <scope>NUCLEOTIDE SEQUENCE</scope>
</reference>
<name>A0A6L2NEX0_TANCI</name>
<proteinExistence type="predicted"/>
<comment type="caution">
    <text evidence="2">The sequence shown here is derived from an EMBL/GenBank/DDBJ whole genome shotgun (WGS) entry which is preliminary data.</text>
</comment>
<protein>
    <submittedName>
        <fullName evidence="2">Uncharacterized protein</fullName>
    </submittedName>
</protein>
<sequence length="214" mass="23091">AYTPAAIDIKSELEEAPLEIEELQPLVARTAPPSSYHNPTSSDPTPVSPPTDEEFEASDPSDTKITSSHSIIPCQSDRSDDPITFINPPELIKDTEGESSKSYSEREGSVNEGPDLEEEEEAILKGYVHEQQRVEETSTPRLPTRATWVDPRDGAIFTNIECIMPRVCAPIQTPPSLKWSSCSLPVSPSSSTVSTLVASQADSSPVASPATIEA</sequence>
<evidence type="ECO:0000256" key="1">
    <source>
        <dbReference type="SAM" id="MobiDB-lite"/>
    </source>
</evidence>